<dbReference type="Gene3D" id="3.40.710.10">
    <property type="entry name" value="DD-peptidase/beta-lactamase superfamily"/>
    <property type="match status" value="1"/>
</dbReference>
<dbReference type="PANTHER" id="PTHR35333:SF3">
    <property type="entry name" value="BETA-LACTAMASE-TYPE TRANSPEPTIDASE FOLD CONTAINING PROTEIN"/>
    <property type="match status" value="1"/>
</dbReference>
<protein>
    <recommendedName>
        <fullName evidence="3">beta-lactamase</fullName>
        <ecNumber evidence="3">3.5.2.6</ecNumber>
    </recommendedName>
</protein>
<dbReference type="InterPro" id="IPR045155">
    <property type="entry name" value="Beta-lactam_cat"/>
</dbReference>
<comment type="similarity">
    <text evidence="2">Belongs to the class-A beta-lactamase family.</text>
</comment>
<dbReference type="EC" id="3.5.2.6" evidence="3"/>
<keyword evidence="6" id="KW-1185">Reference proteome</keyword>
<dbReference type="InterPro" id="IPR012338">
    <property type="entry name" value="Beta-lactam/transpept-like"/>
</dbReference>
<reference evidence="6" key="1">
    <citation type="submission" date="2016-10" db="EMBL/GenBank/DDBJ databases">
        <authorList>
            <person name="Varghese N."/>
            <person name="Submissions S."/>
        </authorList>
    </citation>
    <scope>NUCLEOTIDE SEQUENCE [LARGE SCALE GENOMIC DNA]</scope>
    <source>
        <strain evidence="6">CGMCC 1.12402</strain>
    </source>
</reference>
<dbReference type="SUPFAM" id="SSF56601">
    <property type="entry name" value="beta-lactamase/transpeptidase-like"/>
    <property type="match status" value="1"/>
</dbReference>
<feature type="domain" description="Beta-lactamase class A catalytic" evidence="4">
    <location>
        <begin position="80"/>
        <end position="358"/>
    </location>
</feature>
<dbReference type="PANTHER" id="PTHR35333">
    <property type="entry name" value="BETA-LACTAMASE"/>
    <property type="match status" value="1"/>
</dbReference>
<organism evidence="5 6">
    <name type="scientific">Roseivirga pacifica</name>
    <dbReference type="NCBI Taxonomy" id="1267423"/>
    <lineage>
        <taxon>Bacteria</taxon>
        <taxon>Pseudomonadati</taxon>
        <taxon>Bacteroidota</taxon>
        <taxon>Cytophagia</taxon>
        <taxon>Cytophagales</taxon>
        <taxon>Roseivirgaceae</taxon>
        <taxon>Roseivirga</taxon>
    </lineage>
</organism>
<evidence type="ECO:0000313" key="5">
    <source>
        <dbReference type="EMBL" id="SEW42278.1"/>
    </source>
</evidence>
<evidence type="ECO:0000259" key="4">
    <source>
        <dbReference type="Pfam" id="PF13354"/>
    </source>
</evidence>
<dbReference type="InterPro" id="IPR000871">
    <property type="entry name" value="Beta-lactam_class-A"/>
</dbReference>
<evidence type="ECO:0000256" key="3">
    <source>
        <dbReference type="ARBA" id="ARBA00012865"/>
    </source>
</evidence>
<dbReference type="GO" id="GO:0030655">
    <property type="term" value="P:beta-lactam antibiotic catabolic process"/>
    <property type="evidence" value="ECO:0007669"/>
    <property type="project" value="InterPro"/>
</dbReference>
<dbReference type="STRING" id="1267423.SAMN05216290_3812"/>
<dbReference type="OrthoDB" id="1884322at2"/>
<sequence>MNNSALKSFAIVCFTIFGLNMITSCQSKNPLDKIMASDSPKIKAITDNLNKHEVQVIYTQIERDETGNPSFKTFDFQRDDFRYFYPASTAKLPVAVLAIQKVRQMQHDGIEISLDSRFEAFDPKSGEVIIDKDSTAESGYPSIRHMIKKIFLVSDNDAYNYLFDFLGRDYVNNYLSIYGMEPSHLNHKFLYGADNKHTWEFKFYNGQNELVYEQASLTSTIERHRMPLKGMIKGVGYTDNEGTLYNEPFNFSEKNYFSLTSLNKILIGVLFPKTLPLDQRFKINNEDHEFLQYWMSRNTFESEYPNYKTEGYHESYVKFLMFGDDKNPMPDNIRIYNKVGDAYGTLTDVAYIVDSENDIEFMLAATVHVNENQIFNDGVYEYNSLGFPFMAELGRQVYNYELSRK</sequence>
<dbReference type="EMBL" id="FOIR01000005">
    <property type="protein sequence ID" value="SEW42278.1"/>
    <property type="molecule type" value="Genomic_DNA"/>
</dbReference>
<proteinExistence type="inferred from homology"/>
<gene>
    <name evidence="5" type="ORF">SAMN05216290_3812</name>
</gene>
<accession>A0A1I0RMM6</accession>
<dbReference type="AlphaFoldDB" id="A0A1I0RMM6"/>
<dbReference type="GeneID" id="99988478"/>
<evidence type="ECO:0000313" key="6">
    <source>
        <dbReference type="Proteomes" id="UP000199437"/>
    </source>
</evidence>
<name>A0A1I0RMM6_9BACT</name>
<dbReference type="PROSITE" id="PS51257">
    <property type="entry name" value="PROKAR_LIPOPROTEIN"/>
    <property type="match status" value="1"/>
</dbReference>
<comment type="catalytic activity">
    <reaction evidence="1">
        <text>a beta-lactam + H2O = a substituted beta-amino acid</text>
        <dbReference type="Rhea" id="RHEA:20401"/>
        <dbReference type="ChEBI" id="CHEBI:15377"/>
        <dbReference type="ChEBI" id="CHEBI:35627"/>
        <dbReference type="ChEBI" id="CHEBI:140347"/>
        <dbReference type="EC" id="3.5.2.6"/>
    </reaction>
</comment>
<evidence type="ECO:0000256" key="1">
    <source>
        <dbReference type="ARBA" id="ARBA00001526"/>
    </source>
</evidence>
<dbReference type="Proteomes" id="UP000199437">
    <property type="component" value="Unassembled WGS sequence"/>
</dbReference>
<dbReference type="Pfam" id="PF13354">
    <property type="entry name" value="Beta-lactamase2"/>
    <property type="match status" value="1"/>
</dbReference>
<dbReference type="GO" id="GO:0008800">
    <property type="term" value="F:beta-lactamase activity"/>
    <property type="evidence" value="ECO:0007669"/>
    <property type="project" value="UniProtKB-EC"/>
</dbReference>
<evidence type="ECO:0000256" key="2">
    <source>
        <dbReference type="ARBA" id="ARBA00009009"/>
    </source>
</evidence>
<dbReference type="GO" id="GO:0046677">
    <property type="term" value="P:response to antibiotic"/>
    <property type="evidence" value="ECO:0007669"/>
    <property type="project" value="InterPro"/>
</dbReference>
<dbReference type="RefSeq" id="WP_090260853.1">
    <property type="nucleotide sequence ID" value="NZ_FOIR01000005.1"/>
</dbReference>